<proteinExistence type="predicted"/>
<evidence type="ECO:0000313" key="4">
    <source>
        <dbReference type="Proteomes" id="UP000320390"/>
    </source>
</evidence>
<protein>
    <submittedName>
        <fullName evidence="3">Uncharacterized protein</fullName>
    </submittedName>
</protein>
<feature type="transmembrane region" description="Helical" evidence="2">
    <location>
        <begin position="138"/>
        <end position="157"/>
    </location>
</feature>
<evidence type="ECO:0000313" key="3">
    <source>
        <dbReference type="EMBL" id="QDV07525.1"/>
    </source>
</evidence>
<organism evidence="3 4">
    <name type="scientific">Saltatorellus ferox</name>
    <dbReference type="NCBI Taxonomy" id="2528018"/>
    <lineage>
        <taxon>Bacteria</taxon>
        <taxon>Pseudomonadati</taxon>
        <taxon>Planctomycetota</taxon>
        <taxon>Planctomycetia</taxon>
        <taxon>Planctomycetia incertae sedis</taxon>
        <taxon>Saltatorellus</taxon>
    </lineage>
</organism>
<reference evidence="3 4" key="1">
    <citation type="submission" date="2019-02" db="EMBL/GenBank/DDBJ databases">
        <title>Deep-cultivation of Planctomycetes and their phenomic and genomic characterization uncovers novel biology.</title>
        <authorList>
            <person name="Wiegand S."/>
            <person name="Jogler M."/>
            <person name="Boedeker C."/>
            <person name="Pinto D."/>
            <person name="Vollmers J."/>
            <person name="Rivas-Marin E."/>
            <person name="Kohn T."/>
            <person name="Peeters S.H."/>
            <person name="Heuer A."/>
            <person name="Rast P."/>
            <person name="Oberbeckmann S."/>
            <person name="Bunk B."/>
            <person name="Jeske O."/>
            <person name="Meyerdierks A."/>
            <person name="Storesund J.E."/>
            <person name="Kallscheuer N."/>
            <person name="Luecker S."/>
            <person name="Lage O.M."/>
            <person name="Pohl T."/>
            <person name="Merkel B.J."/>
            <person name="Hornburger P."/>
            <person name="Mueller R.-W."/>
            <person name="Bruemmer F."/>
            <person name="Labrenz M."/>
            <person name="Spormann A.M."/>
            <person name="Op den Camp H."/>
            <person name="Overmann J."/>
            <person name="Amann R."/>
            <person name="Jetten M.S.M."/>
            <person name="Mascher T."/>
            <person name="Medema M.H."/>
            <person name="Devos D.P."/>
            <person name="Kaster A.-K."/>
            <person name="Ovreas L."/>
            <person name="Rohde M."/>
            <person name="Galperin M.Y."/>
            <person name="Jogler C."/>
        </authorList>
    </citation>
    <scope>NUCLEOTIDE SEQUENCE [LARGE SCALE GENOMIC DNA]</scope>
    <source>
        <strain evidence="3 4">Poly30</strain>
    </source>
</reference>
<keyword evidence="2" id="KW-0812">Transmembrane</keyword>
<feature type="transmembrane region" description="Helical" evidence="2">
    <location>
        <begin position="228"/>
        <end position="257"/>
    </location>
</feature>
<dbReference type="PANTHER" id="PTHR32251:SF17">
    <property type="entry name" value="STEROID 5-ALPHA REDUCTASE C-TERMINAL DOMAIN-CONTAINING PROTEIN"/>
    <property type="match status" value="1"/>
</dbReference>
<dbReference type="PROSITE" id="PS50244">
    <property type="entry name" value="S5A_REDUCTASE"/>
    <property type="match status" value="1"/>
</dbReference>
<dbReference type="AlphaFoldDB" id="A0A518ETY2"/>
<dbReference type="EMBL" id="CP036434">
    <property type="protein sequence ID" value="QDV07525.1"/>
    <property type="molecule type" value="Genomic_DNA"/>
</dbReference>
<evidence type="ECO:0000256" key="1">
    <source>
        <dbReference type="SAM" id="MobiDB-lite"/>
    </source>
</evidence>
<keyword evidence="2" id="KW-0472">Membrane</keyword>
<dbReference type="RefSeq" id="WP_419190207.1">
    <property type="nucleotide sequence ID" value="NZ_CP036434.1"/>
</dbReference>
<feature type="transmembrane region" description="Helical" evidence="2">
    <location>
        <begin position="37"/>
        <end position="54"/>
    </location>
</feature>
<feature type="transmembrane region" description="Helical" evidence="2">
    <location>
        <begin position="60"/>
        <end position="80"/>
    </location>
</feature>
<keyword evidence="2" id="KW-1133">Transmembrane helix</keyword>
<dbReference type="InterPro" id="IPR010721">
    <property type="entry name" value="UstE-like"/>
</dbReference>
<accession>A0A518ETY2</accession>
<dbReference type="Pfam" id="PF06966">
    <property type="entry name" value="DUF1295"/>
    <property type="match status" value="1"/>
</dbReference>
<feature type="compositionally biased region" description="Low complexity" evidence="1">
    <location>
        <begin position="189"/>
        <end position="201"/>
    </location>
</feature>
<evidence type="ECO:0000256" key="2">
    <source>
        <dbReference type="SAM" id="Phobius"/>
    </source>
</evidence>
<keyword evidence="4" id="KW-1185">Reference proteome</keyword>
<feature type="transmembrane region" description="Helical" evidence="2">
    <location>
        <begin position="6"/>
        <end position="25"/>
    </location>
</feature>
<dbReference type="PANTHER" id="PTHR32251">
    <property type="entry name" value="3-OXO-5-ALPHA-STEROID 4-DEHYDROGENASE"/>
    <property type="match status" value="1"/>
</dbReference>
<sequence>MFDLESALIALGFSVLLMFVVWALHLRDEDASIVDPVWGPAIFGTGIVYGIAAGADLRGARLVCALVVGAWALRLGLHLARRHSMTGEDRRYREMREARGAAWWWQDLFVVFFLQAGLAWVVALPLMAAVTGTLSLGVLGWLGVLVALFGFAFESVADGQLAAFKRKESAYGASAGSRSTPGESEEGQPSGSHSGSTPGTGAEVQARGVMDKGLWRYSRHPNYFGETVVWWGIGLVAIAQGALWAAPGPIVITFMLLKVSGVTLTEKSITERRPAYRDYIQSTSAFLPRPPRATDSSQD</sequence>
<feature type="region of interest" description="Disordered" evidence="1">
    <location>
        <begin position="173"/>
        <end position="203"/>
    </location>
</feature>
<dbReference type="GO" id="GO:0016020">
    <property type="term" value="C:membrane"/>
    <property type="evidence" value="ECO:0007669"/>
    <property type="project" value="TreeGrafter"/>
</dbReference>
<dbReference type="Proteomes" id="UP000320390">
    <property type="component" value="Chromosome"/>
</dbReference>
<dbReference type="Gene3D" id="1.20.120.1630">
    <property type="match status" value="1"/>
</dbReference>
<gene>
    <name evidence="3" type="ORF">Poly30_30510</name>
</gene>
<feature type="transmembrane region" description="Helical" evidence="2">
    <location>
        <begin position="101"/>
        <end position="126"/>
    </location>
</feature>
<name>A0A518ETY2_9BACT</name>